<evidence type="ECO:0000313" key="2">
    <source>
        <dbReference type="EMBL" id="TGG93817.1"/>
    </source>
</evidence>
<dbReference type="InterPro" id="IPR011335">
    <property type="entry name" value="Restrct_endonuc-II-like"/>
</dbReference>
<gene>
    <name evidence="2" type="ORF">ERJ67_03160</name>
</gene>
<evidence type="ECO:0000256" key="1">
    <source>
        <dbReference type="ARBA" id="ARBA00006738"/>
    </source>
</evidence>
<dbReference type="PANTHER" id="PTHR34039:SF1">
    <property type="entry name" value="UPF0102 PROTEIN YRAN"/>
    <property type="match status" value="1"/>
</dbReference>
<organism evidence="2 3">
    <name type="scientific">Aphanocapsa feldmannii 277cV</name>
    <dbReference type="NCBI Taxonomy" id="2507553"/>
    <lineage>
        <taxon>Bacteria</taxon>
        <taxon>Bacillati</taxon>
        <taxon>Cyanobacteriota</taxon>
        <taxon>Cyanophyceae</taxon>
        <taxon>Oscillatoriophycideae</taxon>
        <taxon>Chroococcales</taxon>
        <taxon>Microcystaceae</taxon>
        <taxon>Aphanocapsa</taxon>
    </lineage>
</organism>
<evidence type="ECO:0000313" key="3">
    <source>
        <dbReference type="Proteomes" id="UP000317990"/>
    </source>
</evidence>
<dbReference type="Gene3D" id="3.40.1350.10">
    <property type="match status" value="1"/>
</dbReference>
<proteinExistence type="inferred from homology"/>
<dbReference type="GO" id="GO:0003676">
    <property type="term" value="F:nucleic acid binding"/>
    <property type="evidence" value="ECO:0007669"/>
    <property type="project" value="InterPro"/>
</dbReference>
<dbReference type="InterPro" id="IPR003509">
    <property type="entry name" value="UPF0102_YraN-like"/>
</dbReference>
<dbReference type="Pfam" id="PF02021">
    <property type="entry name" value="UPF0102"/>
    <property type="match status" value="1"/>
</dbReference>
<comment type="similarity">
    <text evidence="1">Belongs to the UPF0102 family.</text>
</comment>
<reference evidence="2 3" key="1">
    <citation type="journal article" date="2019" name="mSystems">
        <title>Life at home and on the roam: Genomic adaptions reflect the dual lifestyle of an intracellular, facultative symbiont.</title>
        <authorList>
            <person name="Burgsdorf I."/>
        </authorList>
    </citation>
    <scope>NUCLEOTIDE SEQUENCE [LARGE SCALE GENOMIC DNA]</scope>
    <source>
        <strain evidence="2">277cV</strain>
    </source>
</reference>
<accession>A0A524RPR4</accession>
<dbReference type="AlphaFoldDB" id="A0A524RPR4"/>
<dbReference type="Proteomes" id="UP000317990">
    <property type="component" value="Unassembled WGS sequence"/>
</dbReference>
<dbReference type="PANTHER" id="PTHR34039">
    <property type="entry name" value="UPF0102 PROTEIN YRAN"/>
    <property type="match status" value="1"/>
</dbReference>
<protein>
    <submittedName>
        <fullName evidence="2">Uncharacterized protein</fullName>
    </submittedName>
</protein>
<name>A0A524RPR4_9CHRO</name>
<dbReference type="SUPFAM" id="SSF52980">
    <property type="entry name" value="Restriction endonuclease-like"/>
    <property type="match status" value="1"/>
</dbReference>
<comment type="caution">
    <text evidence="2">The sequence shown here is derived from an EMBL/GenBank/DDBJ whole genome shotgun (WGS) entry which is preliminary data.</text>
</comment>
<dbReference type="EMBL" id="SRMO01000049">
    <property type="protein sequence ID" value="TGG93817.1"/>
    <property type="molecule type" value="Genomic_DNA"/>
</dbReference>
<dbReference type="InterPro" id="IPR011856">
    <property type="entry name" value="tRNA_endonuc-like_dom_sf"/>
</dbReference>
<sequence length="178" mass="19531">MTAAGTGSPRGEGTARRDALAFGLLCETLVLDLLQARGWHCLARRWRCRWGELDLVLSRGQTLLLVEVKGRRRRPDGDLEGLLQQLMPAAKVRRLRLACAAWLSDSANHDHRQWPLLCWLVLMQLRQNCAPVPARSALQQALAASLPDQLGQRLPGAIVPASAAPPGCPAEALWIPLD</sequence>